<dbReference type="GO" id="GO:0043622">
    <property type="term" value="P:cortical microtubule organization"/>
    <property type="evidence" value="ECO:0007669"/>
    <property type="project" value="TreeGrafter"/>
</dbReference>
<evidence type="ECO:0000256" key="1">
    <source>
        <dbReference type="SAM" id="MobiDB-lite"/>
    </source>
</evidence>
<keyword evidence="3" id="KW-1185">Reference proteome</keyword>
<evidence type="ECO:0000313" key="2">
    <source>
        <dbReference type="EMBL" id="KAK4795548.1"/>
    </source>
</evidence>
<gene>
    <name evidence="2" type="ORF">SAY86_027874</name>
</gene>
<feature type="compositionally biased region" description="Low complexity" evidence="1">
    <location>
        <begin position="346"/>
        <end position="363"/>
    </location>
</feature>
<organism evidence="2 3">
    <name type="scientific">Trapa natans</name>
    <name type="common">Water chestnut</name>
    <dbReference type="NCBI Taxonomy" id="22666"/>
    <lineage>
        <taxon>Eukaryota</taxon>
        <taxon>Viridiplantae</taxon>
        <taxon>Streptophyta</taxon>
        <taxon>Embryophyta</taxon>
        <taxon>Tracheophyta</taxon>
        <taxon>Spermatophyta</taxon>
        <taxon>Magnoliopsida</taxon>
        <taxon>eudicotyledons</taxon>
        <taxon>Gunneridae</taxon>
        <taxon>Pentapetalae</taxon>
        <taxon>rosids</taxon>
        <taxon>malvids</taxon>
        <taxon>Myrtales</taxon>
        <taxon>Lythraceae</taxon>
        <taxon>Trapa</taxon>
    </lineage>
</organism>
<accession>A0AAN7MEN7</accession>
<feature type="region of interest" description="Disordered" evidence="1">
    <location>
        <begin position="336"/>
        <end position="363"/>
    </location>
</feature>
<feature type="compositionally biased region" description="Polar residues" evidence="1">
    <location>
        <begin position="214"/>
        <end position="239"/>
    </location>
</feature>
<feature type="compositionally biased region" description="Low complexity" evidence="1">
    <location>
        <begin position="169"/>
        <end position="213"/>
    </location>
</feature>
<dbReference type="PANTHER" id="PTHR31949:SF15">
    <property type="entry name" value="ENDOCHITINASE A-LIKE ISOFORM X1"/>
    <property type="match status" value="1"/>
</dbReference>
<feature type="compositionally biased region" description="Low complexity" evidence="1">
    <location>
        <begin position="134"/>
        <end position="153"/>
    </location>
</feature>
<name>A0AAN7MEN7_TRANT</name>
<comment type="caution">
    <text evidence="2">The sequence shown here is derived from an EMBL/GenBank/DDBJ whole genome shotgun (WGS) entry which is preliminary data.</text>
</comment>
<feature type="compositionally biased region" description="Basic and acidic residues" evidence="1">
    <location>
        <begin position="118"/>
        <end position="129"/>
    </location>
</feature>
<proteinExistence type="predicted"/>
<dbReference type="GO" id="GO:0055028">
    <property type="term" value="C:cortical microtubule"/>
    <property type="evidence" value="ECO:0007669"/>
    <property type="project" value="TreeGrafter"/>
</dbReference>
<dbReference type="Proteomes" id="UP001346149">
    <property type="component" value="Unassembled WGS sequence"/>
</dbReference>
<feature type="compositionally biased region" description="Low complexity" evidence="1">
    <location>
        <begin position="282"/>
        <end position="298"/>
    </location>
</feature>
<feature type="compositionally biased region" description="Polar residues" evidence="1">
    <location>
        <begin position="158"/>
        <end position="168"/>
    </location>
</feature>
<evidence type="ECO:0000313" key="3">
    <source>
        <dbReference type="Proteomes" id="UP001346149"/>
    </source>
</evidence>
<dbReference type="AlphaFoldDB" id="A0AAN7MEN7"/>
<reference evidence="2 3" key="1">
    <citation type="journal article" date="2023" name="Hortic Res">
        <title>Pangenome of water caltrop reveals structural variations and asymmetric subgenome divergence after allopolyploidization.</title>
        <authorList>
            <person name="Zhang X."/>
            <person name="Chen Y."/>
            <person name="Wang L."/>
            <person name="Yuan Y."/>
            <person name="Fang M."/>
            <person name="Shi L."/>
            <person name="Lu R."/>
            <person name="Comes H.P."/>
            <person name="Ma Y."/>
            <person name="Chen Y."/>
            <person name="Huang G."/>
            <person name="Zhou Y."/>
            <person name="Zheng Z."/>
            <person name="Qiu Y."/>
        </authorList>
    </citation>
    <scope>NUCLEOTIDE SEQUENCE [LARGE SCALE GENOMIC DNA]</scope>
    <source>
        <strain evidence="2">F231</strain>
    </source>
</reference>
<sequence length="470" mass="50756">MVMEDVDEQLAGFVELQREQEIESDRLHLLQGFIPLCSPMSKTLSMDYRIGADEFLSLENETSDLLWLLSPPGTPIIASLKKEVHEHDRSTAQVLNSVQHTVLTSSAENVQLNPVFKKPTELEDSRLPCEPKSSADSNRKSSSLGSRSSTNRRAATPTRRSTVPATNKPSRSSTPSRVPTWPSSTKIVGPSSARSSIPTRPTPRSSTSKTSAPNIQQSAKTNMSSEGATRGQARSSSATKCRVIMSRTAVPTNVTPPTLNPPRKLSAESSPSSDSKNHLPRRPISASRVRPSSSAVKSFPPIKSRRSSNENDEVNPVLMGTQMVERIVNMRKLAPPKHDAQIGAQENNSSRHSSSLESSGFGRSLSKKSLDMAMRHMDITGSIPGALRKVRSGRTKNKNATASYSTLIISNSGSSDVVSVNSISTSMDGSENEDNAIGMLKVSPATVQDLQVACQFESSGGSNMCERKAK</sequence>
<feature type="compositionally biased region" description="Low complexity" evidence="1">
    <location>
        <begin position="248"/>
        <end position="257"/>
    </location>
</feature>
<feature type="region of interest" description="Disordered" evidence="1">
    <location>
        <begin position="118"/>
        <end position="317"/>
    </location>
</feature>
<dbReference type="EMBL" id="JAXQNO010000006">
    <property type="protein sequence ID" value="KAK4795548.1"/>
    <property type="molecule type" value="Genomic_DNA"/>
</dbReference>
<protein>
    <submittedName>
        <fullName evidence="2">Uncharacterized protein</fullName>
    </submittedName>
</protein>
<dbReference type="PANTHER" id="PTHR31949">
    <property type="entry name" value="GASTRIC MUCIN-LIKE PROTEIN"/>
    <property type="match status" value="1"/>
</dbReference>